<evidence type="ECO:0000313" key="1">
    <source>
        <dbReference type="EMBL" id="ASK66171.1"/>
    </source>
</evidence>
<reference evidence="2" key="1">
    <citation type="submission" date="2017-07" db="EMBL/GenBank/DDBJ databases">
        <title>Brachybacterium sp. VR2415.</title>
        <authorList>
            <person name="Tak E.J."/>
            <person name="Bae J.-W."/>
        </authorList>
    </citation>
    <scope>NUCLEOTIDE SEQUENCE [LARGE SCALE GENOMIC DNA]</scope>
    <source>
        <strain evidence="2">VR2415</strain>
    </source>
</reference>
<name>A0A220UDZ0_9MICO</name>
<organism evidence="1 2">
    <name type="scientific">Brachybacterium avium</name>
    <dbReference type="NCBI Taxonomy" id="2017485"/>
    <lineage>
        <taxon>Bacteria</taxon>
        <taxon>Bacillati</taxon>
        <taxon>Actinomycetota</taxon>
        <taxon>Actinomycetes</taxon>
        <taxon>Micrococcales</taxon>
        <taxon>Dermabacteraceae</taxon>
        <taxon>Brachybacterium</taxon>
    </lineage>
</organism>
<dbReference type="KEGG" id="brv:CFK39_10510"/>
<protein>
    <recommendedName>
        <fullName evidence="3">Transcriptional regulator</fullName>
    </recommendedName>
</protein>
<sequence>MQMIEHPGGGAQAVITSALEHLTAAGIRVEWRHETTLEGTISTGALLLDTGTTQYEFRAVASATVSSAGLTFLPHDEQTILLTRHITPARAQALAERGWGGYVDSTGNASLRSPGLLIEIAGNRDAGTTRTPAAAPFTRAGLPVTFALLIAHQQGRRVVQRDLAASSGASIGTVNRVVRALRERTPSMLDTSNLVLRPAALEDEWVVAYSAVQPTAWPETRFTSDVWHDPSDLLKADLPQGALLGSELAAAQLGAPIRPSEALVHLPPEARPEFIRQGRLRRSIEGPVRIRPTLWTSPPPGSDGLAPRPLLRADLLLEDDPRVDEIRAQLFGDA</sequence>
<evidence type="ECO:0000313" key="2">
    <source>
        <dbReference type="Proteomes" id="UP000198398"/>
    </source>
</evidence>
<proteinExistence type="predicted"/>
<accession>A0A220UDZ0</accession>
<dbReference type="OrthoDB" id="4801467at2"/>
<evidence type="ECO:0008006" key="3">
    <source>
        <dbReference type="Google" id="ProtNLM"/>
    </source>
</evidence>
<dbReference type="InterPro" id="IPR019238">
    <property type="entry name" value="AbiEi_2"/>
</dbReference>
<dbReference type="EMBL" id="CP022316">
    <property type="protein sequence ID" value="ASK66171.1"/>
    <property type="molecule type" value="Genomic_DNA"/>
</dbReference>
<gene>
    <name evidence="1" type="ORF">CFK39_10510</name>
</gene>
<dbReference type="Pfam" id="PF09952">
    <property type="entry name" value="AbiEi_2"/>
    <property type="match status" value="1"/>
</dbReference>
<keyword evidence="2" id="KW-1185">Reference proteome</keyword>
<dbReference type="AlphaFoldDB" id="A0A220UDZ0"/>
<dbReference type="RefSeq" id="WP_089065412.1">
    <property type="nucleotide sequence ID" value="NZ_CP022316.1"/>
</dbReference>
<dbReference type="Proteomes" id="UP000198398">
    <property type="component" value="Chromosome"/>
</dbReference>